<keyword evidence="1" id="KW-0812">Transmembrane</keyword>
<accession>A0A8K0WI47</accession>
<sequence>MDDNNNNQQPLSVRTFRSRPSLGRKRCPGRWKFIFLPHLDIQMMWILRIIGRFGHPPVSSPHCGPVNGKVFGSSFFSVEAFIKPTFYLFRLCSPSLLSLIFFSLSAHHLGGKHLYGVFIIALSQACIGLGHGTLGTGYASASHHWEGSWHRHLGMGIMALDVPTAWFTQRHGLFRYLRIVRRPCASLDF</sequence>
<organism evidence="2 3">
    <name type="scientific">Fusarium tricinctum</name>
    <dbReference type="NCBI Taxonomy" id="61284"/>
    <lineage>
        <taxon>Eukaryota</taxon>
        <taxon>Fungi</taxon>
        <taxon>Dikarya</taxon>
        <taxon>Ascomycota</taxon>
        <taxon>Pezizomycotina</taxon>
        <taxon>Sordariomycetes</taxon>
        <taxon>Hypocreomycetidae</taxon>
        <taxon>Hypocreales</taxon>
        <taxon>Nectriaceae</taxon>
        <taxon>Fusarium</taxon>
        <taxon>Fusarium tricinctum species complex</taxon>
    </lineage>
</organism>
<name>A0A8K0WI47_9HYPO</name>
<evidence type="ECO:0000313" key="3">
    <source>
        <dbReference type="Proteomes" id="UP000813427"/>
    </source>
</evidence>
<keyword evidence="3" id="KW-1185">Reference proteome</keyword>
<gene>
    <name evidence="2" type="ORF">BKA59DRAFT_59967</name>
</gene>
<keyword evidence="1" id="KW-1133">Transmembrane helix</keyword>
<comment type="caution">
    <text evidence="2">The sequence shown here is derived from an EMBL/GenBank/DDBJ whole genome shotgun (WGS) entry which is preliminary data.</text>
</comment>
<feature type="transmembrane region" description="Helical" evidence="1">
    <location>
        <begin position="114"/>
        <end position="134"/>
    </location>
</feature>
<keyword evidence="1" id="KW-0472">Membrane</keyword>
<evidence type="ECO:0000256" key="1">
    <source>
        <dbReference type="SAM" id="Phobius"/>
    </source>
</evidence>
<dbReference type="EMBL" id="JAGPXF010000001">
    <property type="protein sequence ID" value="KAH7263532.1"/>
    <property type="molecule type" value="Genomic_DNA"/>
</dbReference>
<dbReference type="AlphaFoldDB" id="A0A8K0WI47"/>
<evidence type="ECO:0000313" key="2">
    <source>
        <dbReference type="EMBL" id="KAH7263532.1"/>
    </source>
</evidence>
<feature type="transmembrane region" description="Helical" evidence="1">
    <location>
        <begin position="85"/>
        <end position="102"/>
    </location>
</feature>
<reference evidence="2" key="1">
    <citation type="journal article" date="2021" name="Nat. Commun.">
        <title>Genetic determinants of endophytism in the Arabidopsis root mycobiome.</title>
        <authorList>
            <person name="Mesny F."/>
            <person name="Miyauchi S."/>
            <person name="Thiergart T."/>
            <person name="Pickel B."/>
            <person name="Atanasova L."/>
            <person name="Karlsson M."/>
            <person name="Huettel B."/>
            <person name="Barry K.W."/>
            <person name="Haridas S."/>
            <person name="Chen C."/>
            <person name="Bauer D."/>
            <person name="Andreopoulos W."/>
            <person name="Pangilinan J."/>
            <person name="LaButti K."/>
            <person name="Riley R."/>
            <person name="Lipzen A."/>
            <person name="Clum A."/>
            <person name="Drula E."/>
            <person name="Henrissat B."/>
            <person name="Kohler A."/>
            <person name="Grigoriev I.V."/>
            <person name="Martin F.M."/>
            <person name="Hacquard S."/>
        </authorList>
    </citation>
    <scope>NUCLEOTIDE SEQUENCE</scope>
    <source>
        <strain evidence="2">MPI-SDFR-AT-0068</strain>
    </source>
</reference>
<proteinExistence type="predicted"/>
<protein>
    <submittedName>
        <fullName evidence="2">Uncharacterized protein</fullName>
    </submittedName>
</protein>
<dbReference type="Proteomes" id="UP000813427">
    <property type="component" value="Unassembled WGS sequence"/>
</dbReference>